<evidence type="ECO:0000256" key="4">
    <source>
        <dbReference type="ARBA" id="ARBA00022827"/>
    </source>
</evidence>
<dbReference type="PRINTS" id="PR00368">
    <property type="entry name" value="FADPNR"/>
</dbReference>
<protein>
    <submittedName>
        <fullName evidence="9">FAD-dependent oxidoreductase</fullName>
    </submittedName>
</protein>
<comment type="similarity">
    <text evidence="2">Belongs to the class-III pyridine nucleotide-disulfide oxidoreductase family.</text>
</comment>
<dbReference type="SUPFAM" id="SSF51905">
    <property type="entry name" value="FAD/NAD(P)-binding domain"/>
    <property type="match status" value="2"/>
</dbReference>
<keyword evidence="6" id="KW-0676">Redox-active center</keyword>
<feature type="domain" description="FAD/NAD(P)-binding" evidence="8">
    <location>
        <begin position="4"/>
        <end position="292"/>
    </location>
</feature>
<name>A0ABZ1YR70_9NOCA</name>
<dbReference type="PRINTS" id="PR00411">
    <property type="entry name" value="PNDRDTASEI"/>
</dbReference>
<evidence type="ECO:0000259" key="8">
    <source>
        <dbReference type="Pfam" id="PF07992"/>
    </source>
</evidence>
<evidence type="ECO:0000256" key="5">
    <source>
        <dbReference type="ARBA" id="ARBA00023002"/>
    </source>
</evidence>
<dbReference type="InterPro" id="IPR023753">
    <property type="entry name" value="FAD/NAD-binding_dom"/>
</dbReference>
<proteinExistence type="inferred from homology"/>
<dbReference type="InterPro" id="IPR004099">
    <property type="entry name" value="Pyr_nucl-diS_OxRdtase_dimer"/>
</dbReference>
<gene>
    <name evidence="9" type="ORF">OG563_37305</name>
</gene>
<evidence type="ECO:0000256" key="3">
    <source>
        <dbReference type="ARBA" id="ARBA00022630"/>
    </source>
</evidence>
<dbReference type="PANTHER" id="PTHR43429:SF1">
    <property type="entry name" value="NAD(P)H SULFUR OXIDOREDUCTASE (COA-DEPENDENT)"/>
    <property type="match status" value="1"/>
</dbReference>
<dbReference type="InterPro" id="IPR016156">
    <property type="entry name" value="FAD/NAD-linked_Rdtase_dimer_sf"/>
</dbReference>
<evidence type="ECO:0000259" key="7">
    <source>
        <dbReference type="Pfam" id="PF02852"/>
    </source>
</evidence>
<evidence type="ECO:0000256" key="1">
    <source>
        <dbReference type="ARBA" id="ARBA00001974"/>
    </source>
</evidence>
<keyword evidence="5" id="KW-0560">Oxidoreductase</keyword>
<dbReference type="PANTHER" id="PTHR43429">
    <property type="entry name" value="PYRIDINE NUCLEOTIDE-DISULFIDE OXIDOREDUCTASE DOMAIN-CONTAINING"/>
    <property type="match status" value="1"/>
</dbReference>
<dbReference type="SUPFAM" id="SSF55424">
    <property type="entry name" value="FAD/NAD-linked reductases, dimerisation (C-terminal) domain"/>
    <property type="match status" value="1"/>
</dbReference>
<organism evidence="9 10">
    <name type="scientific">Nocardia vinacea</name>
    <dbReference type="NCBI Taxonomy" id="96468"/>
    <lineage>
        <taxon>Bacteria</taxon>
        <taxon>Bacillati</taxon>
        <taxon>Actinomycetota</taxon>
        <taxon>Actinomycetes</taxon>
        <taxon>Mycobacteriales</taxon>
        <taxon>Nocardiaceae</taxon>
        <taxon>Nocardia</taxon>
    </lineage>
</organism>
<dbReference type="Pfam" id="PF02852">
    <property type="entry name" value="Pyr_redox_dim"/>
    <property type="match status" value="1"/>
</dbReference>
<keyword evidence="10" id="KW-1185">Reference proteome</keyword>
<dbReference type="RefSeq" id="WP_329407840.1">
    <property type="nucleotide sequence ID" value="NZ_CP109441.1"/>
</dbReference>
<keyword evidence="4" id="KW-0274">FAD</keyword>
<sequence length="463" mass="48433">MSERILIIGGDAAGMSAASRIVRVQPNVRVTVLEREGVVSYGACGMPYHLDGRIPNQNTLLIRSPSDFAELGIDVRLHHEAVAIDPEAGKVTVRRGDGAVSVEPYDQLLIATGATPIIPPVPGVEAANVFVFRRYDDLTLLSDYLEGRDSARITIVGGGYIGVELADVLMARGLSVTLVEMSDSLFPRTLDSDMARIVEAELRDRGADLRLGSRVAEFGTQDGLVHRVLTQDEAWNCDVVILASGTRPAADLAREAGIALDGFGAVATNSRLRASLPNVWAAGDCTSTVNLVTGQPAWVPLGPAANKQGRVVGSNLAGSRQIFGGVVGTALAQVCRLAVGRTGLTEMEAVEAGLHATTTVITAGDRAPYYPGGEPTTVKIIAETGTGRLLGAQIVGRNGVPGRTNVIATALHANMTIDALASLDLGYAPPFSPVWDPLLVAANTLLPKVGTGIDTAMHGRDGS</sequence>
<evidence type="ECO:0000256" key="6">
    <source>
        <dbReference type="ARBA" id="ARBA00023284"/>
    </source>
</evidence>
<keyword evidence="3" id="KW-0285">Flavoprotein</keyword>
<dbReference type="Gene3D" id="3.50.50.60">
    <property type="entry name" value="FAD/NAD(P)-binding domain"/>
    <property type="match status" value="2"/>
</dbReference>
<comment type="cofactor">
    <cofactor evidence="1">
        <name>FAD</name>
        <dbReference type="ChEBI" id="CHEBI:57692"/>
    </cofactor>
</comment>
<dbReference type="InterPro" id="IPR036188">
    <property type="entry name" value="FAD/NAD-bd_sf"/>
</dbReference>
<evidence type="ECO:0000313" key="9">
    <source>
        <dbReference type="EMBL" id="WUV44755.1"/>
    </source>
</evidence>
<dbReference type="Proteomes" id="UP001432062">
    <property type="component" value="Chromosome"/>
</dbReference>
<dbReference type="Pfam" id="PF07992">
    <property type="entry name" value="Pyr_redox_2"/>
    <property type="match status" value="1"/>
</dbReference>
<dbReference type="InterPro" id="IPR050260">
    <property type="entry name" value="FAD-bd_OxRdtase"/>
</dbReference>
<reference evidence="9" key="1">
    <citation type="submission" date="2022-10" db="EMBL/GenBank/DDBJ databases">
        <title>The complete genomes of actinobacterial strains from the NBC collection.</title>
        <authorList>
            <person name="Joergensen T.S."/>
            <person name="Alvarez Arevalo M."/>
            <person name="Sterndorff E.B."/>
            <person name="Faurdal D."/>
            <person name="Vuksanovic O."/>
            <person name="Mourched A.-S."/>
            <person name="Charusanti P."/>
            <person name="Shaw S."/>
            <person name="Blin K."/>
            <person name="Weber T."/>
        </authorList>
    </citation>
    <scope>NUCLEOTIDE SEQUENCE</scope>
    <source>
        <strain evidence="9">NBC_01482</strain>
    </source>
</reference>
<dbReference type="EMBL" id="CP109441">
    <property type="protein sequence ID" value="WUV44755.1"/>
    <property type="molecule type" value="Genomic_DNA"/>
</dbReference>
<accession>A0ABZ1YR70</accession>
<evidence type="ECO:0000256" key="2">
    <source>
        <dbReference type="ARBA" id="ARBA00009130"/>
    </source>
</evidence>
<feature type="domain" description="Pyridine nucleotide-disulphide oxidoreductase dimerisation" evidence="7">
    <location>
        <begin position="334"/>
        <end position="434"/>
    </location>
</feature>
<evidence type="ECO:0000313" key="10">
    <source>
        <dbReference type="Proteomes" id="UP001432062"/>
    </source>
</evidence>